<dbReference type="PANTHER" id="PTHR47062:SF1">
    <property type="entry name" value="SMALL HEAT SHOCK PROTEIN IBPA"/>
    <property type="match status" value="1"/>
</dbReference>
<dbReference type="InterPro" id="IPR008978">
    <property type="entry name" value="HSP20-like_chaperone"/>
</dbReference>
<evidence type="ECO:0000256" key="3">
    <source>
        <dbReference type="RuleBase" id="RU003616"/>
    </source>
</evidence>
<evidence type="ECO:0000259" key="4">
    <source>
        <dbReference type="PROSITE" id="PS01031"/>
    </source>
</evidence>
<dbReference type="SUPFAM" id="SSF49764">
    <property type="entry name" value="HSP20-like chaperones"/>
    <property type="match status" value="1"/>
</dbReference>
<evidence type="ECO:0000256" key="1">
    <source>
        <dbReference type="ARBA" id="ARBA00023016"/>
    </source>
</evidence>
<dbReference type="Proteomes" id="UP000292554">
    <property type="component" value="Unassembled WGS sequence"/>
</dbReference>
<dbReference type="EMBL" id="SJXE01000009">
    <property type="protein sequence ID" value="TCI01981.1"/>
    <property type="molecule type" value="Genomic_DNA"/>
</dbReference>
<dbReference type="PANTHER" id="PTHR47062">
    <property type="match status" value="1"/>
</dbReference>
<proteinExistence type="inferred from homology"/>
<comment type="similarity">
    <text evidence="2 3">Belongs to the small heat shock protein (HSP20) family.</text>
</comment>
<evidence type="ECO:0000256" key="2">
    <source>
        <dbReference type="PROSITE-ProRule" id="PRU00285"/>
    </source>
</evidence>
<dbReference type="Pfam" id="PF00011">
    <property type="entry name" value="HSP20"/>
    <property type="match status" value="1"/>
</dbReference>
<dbReference type="Gene3D" id="2.60.40.790">
    <property type="match status" value="1"/>
</dbReference>
<organism evidence="5 6">
    <name type="scientific">Corallincola luteus</name>
    <dbReference type="NCBI Taxonomy" id="1775177"/>
    <lineage>
        <taxon>Bacteria</taxon>
        <taxon>Pseudomonadati</taxon>
        <taxon>Pseudomonadota</taxon>
        <taxon>Gammaproteobacteria</taxon>
        <taxon>Alteromonadales</taxon>
        <taxon>Psychromonadaceae</taxon>
        <taxon>Corallincola</taxon>
    </lineage>
</organism>
<sequence length="163" mass="18170">MNTIDLSPLYRNSIGFDQFASLLDRALKSDNNSAGYPPYNIEVLDENQYGIQLAVAGFTLAELDITVEKNVLTIRGNKGKEEGKKYLYQGIARRGFERKFNLADHIEVRGADLENGLLMVHLIKEIPEAMKPRSIAINCKDAATSQPRLNEAEEQQTVTIDAA</sequence>
<comment type="caution">
    <text evidence="5">The sequence shown here is derived from an EMBL/GenBank/DDBJ whole genome shotgun (WGS) entry which is preliminary data.</text>
</comment>
<evidence type="ECO:0000313" key="6">
    <source>
        <dbReference type="Proteomes" id="UP000292554"/>
    </source>
</evidence>
<dbReference type="CDD" id="cd06470">
    <property type="entry name" value="ACD_IbpA-B_like"/>
    <property type="match status" value="1"/>
</dbReference>
<dbReference type="PROSITE" id="PS01031">
    <property type="entry name" value="SHSP"/>
    <property type="match status" value="1"/>
</dbReference>
<dbReference type="RefSeq" id="WP_131416781.1">
    <property type="nucleotide sequence ID" value="NZ_SJXE01000009.1"/>
</dbReference>
<dbReference type="InterPro" id="IPR002068">
    <property type="entry name" value="A-crystallin/Hsp20_dom"/>
</dbReference>
<feature type="domain" description="SHSP" evidence="4">
    <location>
        <begin position="30"/>
        <end position="140"/>
    </location>
</feature>
<dbReference type="InterPro" id="IPR037913">
    <property type="entry name" value="ACD_IbpA/B"/>
</dbReference>
<evidence type="ECO:0000313" key="5">
    <source>
        <dbReference type="EMBL" id="TCI01981.1"/>
    </source>
</evidence>
<keyword evidence="6" id="KW-1185">Reference proteome</keyword>
<accession>A0ABY2AIM4</accession>
<reference evidence="5 6" key="1">
    <citation type="submission" date="2019-02" db="EMBL/GenBank/DDBJ databases">
        <title>Corallincola luteus sp. nov., a marine bacterium isolated from surface sediment of Bohai Sea in China.</title>
        <authorList>
            <person name="Ren Q."/>
        </authorList>
    </citation>
    <scope>NUCLEOTIDE SEQUENCE [LARGE SCALE GENOMIC DNA]</scope>
    <source>
        <strain evidence="5 6">DASS28</strain>
    </source>
</reference>
<keyword evidence="1" id="KW-0346">Stress response</keyword>
<protein>
    <submittedName>
        <fullName evidence="5">Hsp20 family protein</fullName>
    </submittedName>
</protein>
<gene>
    <name evidence="5" type="ORF">EZV61_15495</name>
</gene>
<name>A0ABY2AIM4_9GAMM</name>